<evidence type="ECO:0000313" key="2">
    <source>
        <dbReference type="EMBL" id="OYR18667.1"/>
    </source>
</evidence>
<feature type="chain" id="PRO_5012626505" evidence="1">
    <location>
        <begin position="21"/>
        <end position="378"/>
    </location>
</feature>
<proteinExistence type="predicted"/>
<keyword evidence="1" id="KW-0732">Signal</keyword>
<comment type="caution">
    <text evidence="2">The sequence shown here is derived from an EMBL/GenBank/DDBJ whole genome shotgun (WGS) entry which is preliminary data.</text>
</comment>
<dbReference type="AlphaFoldDB" id="A0A256FUX6"/>
<dbReference type="Proteomes" id="UP000216345">
    <property type="component" value="Unassembled WGS sequence"/>
</dbReference>
<evidence type="ECO:0000313" key="3">
    <source>
        <dbReference type="Proteomes" id="UP000216345"/>
    </source>
</evidence>
<name>A0A256FUX6_9HYPH</name>
<dbReference type="RefSeq" id="WP_208620771.1">
    <property type="nucleotide sequence ID" value="NZ_JBHEEL010000011.1"/>
</dbReference>
<evidence type="ECO:0000256" key="1">
    <source>
        <dbReference type="SAM" id="SignalP"/>
    </source>
</evidence>
<protein>
    <submittedName>
        <fullName evidence="2">Uncharacterized protein</fullName>
    </submittedName>
</protein>
<accession>A0A256FUX6</accession>
<feature type="signal peptide" evidence="1">
    <location>
        <begin position="1"/>
        <end position="20"/>
    </location>
</feature>
<dbReference type="EMBL" id="NNRK01000011">
    <property type="protein sequence ID" value="OYR18667.1"/>
    <property type="molecule type" value="Genomic_DNA"/>
</dbReference>
<sequence length="378" mass="39915">MRLKAIALCLMAGFCTSASAQDSTHVLEQALKQIPQKALSTAEAMQIFFLDAQAWRGLEKAEPTVDAMQRLAMPQQIRPLESIGFGLEVWSTNAQVSFNEISYFAGFGQAPSNVSYWGLQNEEAVQSLIKTLKGDDFTAVDGEVAGLISNGEANKLDFTKADAGNPWRGVTGASSFVLPLDSGLIQTSSPSDMKALSQPEPSVADSEIVVAALNGLKDAVPSGNGKIVQAMIISPILGLDGVDPAKILPSSPDDIETAKKNFADNIEANSRGIPPYFAGFIADAQIDNAPAVVFSLSYADCSMADQSVKGIEAAWKETVAGSVEGEVSGRSVQAGKLCAAVVSVVAPKAESAANPILINVMRRYLQRNFTVLQIGTTL</sequence>
<reference evidence="2 3" key="1">
    <citation type="submission" date="2017-07" db="EMBL/GenBank/DDBJ databases">
        <title>Phylogenetic study on the rhizospheric bacterium Ochrobactrum sp. A44.</title>
        <authorList>
            <person name="Krzyzanowska D.M."/>
            <person name="Ossowicki A."/>
            <person name="Rajewska M."/>
            <person name="Maciag T."/>
            <person name="Kaczynski Z."/>
            <person name="Czerwicka M."/>
            <person name="Jafra S."/>
        </authorList>
    </citation>
    <scope>NUCLEOTIDE SEQUENCE [LARGE SCALE GENOMIC DNA]</scope>
    <source>
        <strain evidence="2 3">PR17</strain>
    </source>
</reference>
<keyword evidence="3" id="KW-1185">Reference proteome</keyword>
<gene>
    <name evidence="2" type="ORF">CEV32_3149</name>
</gene>
<organism evidence="2 3">
    <name type="scientific">Brucella rhizosphaerae</name>
    <dbReference type="NCBI Taxonomy" id="571254"/>
    <lineage>
        <taxon>Bacteria</taxon>
        <taxon>Pseudomonadati</taxon>
        <taxon>Pseudomonadota</taxon>
        <taxon>Alphaproteobacteria</taxon>
        <taxon>Hyphomicrobiales</taxon>
        <taxon>Brucellaceae</taxon>
        <taxon>Brucella/Ochrobactrum group</taxon>
        <taxon>Brucella</taxon>
    </lineage>
</organism>